<evidence type="ECO:0000256" key="1">
    <source>
        <dbReference type="ARBA" id="ARBA00010996"/>
    </source>
</evidence>
<keyword evidence="7" id="KW-1185">Reference proteome</keyword>
<comment type="similarity">
    <text evidence="1">Belongs to the SCO1/2 family.</text>
</comment>
<dbReference type="Proteomes" id="UP000640583">
    <property type="component" value="Unassembled WGS sequence"/>
</dbReference>
<keyword evidence="3" id="KW-0479">Metal-binding</keyword>
<feature type="binding site" evidence="3">
    <location>
        <position position="82"/>
    </location>
    <ligand>
        <name>Cu cation</name>
        <dbReference type="ChEBI" id="CHEBI:23378"/>
    </ligand>
</feature>
<evidence type="ECO:0000256" key="3">
    <source>
        <dbReference type="PIRSR" id="PIRSR603782-1"/>
    </source>
</evidence>
<keyword evidence="2 3" id="KW-0186">Copper</keyword>
<dbReference type="EMBL" id="JADCKQ010000020">
    <property type="protein sequence ID" value="MBI1495441.1"/>
    <property type="molecule type" value="Genomic_DNA"/>
</dbReference>
<dbReference type="RefSeq" id="WP_228850162.1">
    <property type="nucleotide sequence ID" value="NZ_JADCKQ010000020.1"/>
</dbReference>
<accession>A0A8J7ITL9</accession>
<evidence type="ECO:0000313" key="6">
    <source>
        <dbReference type="EMBL" id="MBI1495441.1"/>
    </source>
</evidence>
<feature type="domain" description="Thioredoxin" evidence="5">
    <location>
        <begin position="40"/>
        <end position="205"/>
    </location>
</feature>
<feature type="binding site" evidence="3">
    <location>
        <position position="78"/>
    </location>
    <ligand>
        <name>Cu cation</name>
        <dbReference type="ChEBI" id="CHEBI:23378"/>
    </ligand>
</feature>
<dbReference type="Gene3D" id="3.40.30.10">
    <property type="entry name" value="Glutaredoxin"/>
    <property type="match status" value="1"/>
</dbReference>
<dbReference type="PANTHER" id="PTHR12151:SF25">
    <property type="entry name" value="LINALOOL DEHYDRATASE_ISOMERASE DOMAIN-CONTAINING PROTEIN"/>
    <property type="match status" value="1"/>
</dbReference>
<dbReference type="PANTHER" id="PTHR12151">
    <property type="entry name" value="ELECTRON TRANSPORT PROTIN SCO1/SENC FAMILY MEMBER"/>
    <property type="match status" value="1"/>
</dbReference>
<feature type="binding site" evidence="3">
    <location>
        <position position="166"/>
    </location>
    <ligand>
        <name>Cu cation</name>
        <dbReference type="ChEBI" id="CHEBI:23378"/>
    </ligand>
</feature>
<dbReference type="InterPro" id="IPR013766">
    <property type="entry name" value="Thioredoxin_domain"/>
</dbReference>
<sequence>MRRRAALKYGAVAVLAAGAGVLGRRFLTDPGTTPEAQDVLPLPLDQMSFNLTRHDGAPTGPEQLVGRPAMVFFGFTYCPDICPTTLADIADWLHELGPEAEQLNVVFITVDPERDTVPIMRDYVGYFHPLVQGWTGTPDQIARAAGDFRVRYEKVPLGGGDYTMNHTAGVFLFDETGRFATLIDYHEPREFAVPKIRRVLTPVTEERT</sequence>
<evidence type="ECO:0000256" key="4">
    <source>
        <dbReference type="PIRSR" id="PIRSR603782-2"/>
    </source>
</evidence>
<organism evidence="6 7">
    <name type="scientific">Halocynthiibacter styelae</name>
    <dbReference type="NCBI Taxonomy" id="2761955"/>
    <lineage>
        <taxon>Bacteria</taxon>
        <taxon>Pseudomonadati</taxon>
        <taxon>Pseudomonadota</taxon>
        <taxon>Alphaproteobacteria</taxon>
        <taxon>Rhodobacterales</taxon>
        <taxon>Paracoccaceae</taxon>
        <taxon>Halocynthiibacter</taxon>
    </lineage>
</organism>
<comment type="caution">
    <text evidence="6">The sequence shown here is derived from an EMBL/GenBank/DDBJ whole genome shotgun (WGS) entry which is preliminary data.</text>
</comment>
<evidence type="ECO:0000256" key="2">
    <source>
        <dbReference type="ARBA" id="ARBA00023008"/>
    </source>
</evidence>
<gene>
    <name evidence="6" type="ORF">H1D41_17510</name>
</gene>
<dbReference type="AlphaFoldDB" id="A0A8J7ITL9"/>
<proteinExistence type="inferred from homology"/>
<evidence type="ECO:0000313" key="7">
    <source>
        <dbReference type="Proteomes" id="UP000640583"/>
    </source>
</evidence>
<dbReference type="PROSITE" id="PS51352">
    <property type="entry name" value="THIOREDOXIN_2"/>
    <property type="match status" value="1"/>
</dbReference>
<reference evidence="6" key="1">
    <citation type="submission" date="2020-10" db="EMBL/GenBank/DDBJ databases">
        <title>Paenihalocynthiibacter styelae gen. nov., sp. nov., isolated from stalked sea squirt Styela clava.</title>
        <authorList>
            <person name="Kim Y.-O."/>
            <person name="Yoon J.-H."/>
        </authorList>
    </citation>
    <scope>NUCLEOTIDE SEQUENCE</scope>
    <source>
        <strain evidence="6">MYP1-1</strain>
    </source>
</reference>
<name>A0A8J7ITL9_9RHOB</name>
<dbReference type="GO" id="GO:0046872">
    <property type="term" value="F:metal ion binding"/>
    <property type="evidence" value="ECO:0007669"/>
    <property type="project" value="UniProtKB-KW"/>
</dbReference>
<feature type="disulfide bond" description="Redox-active" evidence="4">
    <location>
        <begin position="78"/>
        <end position="82"/>
    </location>
</feature>
<dbReference type="SUPFAM" id="SSF52833">
    <property type="entry name" value="Thioredoxin-like"/>
    <property type="match status" value="1"/>
</dbReference>
<keyword evidence="4" id="KW-1015">Disulfide bond</keyword>
<evidence type="ECO:0000259" key="5">
    <source>
        <dbReference type="PROSITE" id="PS51352"/>
    </source>
</evidence>
<dbReference type="CDD" id="cd02968">
    <property type="entry name" value="SCO"/>
    <property type="match status" value="1"/>
</dbReference>
<protein>
    <submittedName>
        <fullName evidence="6">SCO family protein</fullName>
    </submittedName>
</protein>
<dbReference type="InterPro" id="IPR003782">
    <property type="entry name" value="SCO1/SenC"/>
</dbReference>
<dbReference type="Pfam" id="PF02630">
    <property type="entry name" value="SCO1-SenC"/>
    <property type="match status" value="1"/>
</dbReference>
<dbReference type="InterPro" id="IPR036249">
    <property type="entry name" value="Thioredoxin-like_sf"/>
</dbReference>